<dbReference type="PANTHER" id="PTHR30441:SF8">
    <property type="entry name" value="DUF748 DOMAIN-CONTAINING PROTEIN"/>
    <property type="match status" value="1"/>
</dbReference>
<feature type="domain" description="AsmA" evidence="1">
    <location>
        <begin position="6"/>
        <end position="222"/>
    </location>
</feature>
<evidence type="ECO:0000313" key="2">
    <source>
        <dbReference type="EMBL" id="WOJ94443.1"/>
    </source>
</evidence>
<sequence>MRLKTALALLSLALIIGIAVLAFWLRNGMSLGFATPYLEARASELLGRRLSFKDAPSIQIKSGLHIVASNVSLANADWADELDMLQLQSLTAHIDITTLLKDQLVIETLVVNGLELRLRNSVDGLSNLPHIAGDDSEAEQTGEQHPLPVVIKHVQVKHVVIERRNDATEQTVNLTIDSLSQDANSSKSLVYKGNGSLQGKPWQLSLNGSGFNSLRSGLDIFANFNVDLGELRLQGDFQLPNAREIQNLTLNAELDGPIPDRISALSPLLEANEPAQIELRVIDIDPGLRVELSVELQQLDLLVNGDVDDPGGSDGLDLAVRLNAASLPRLTQALGLGQTTDVPLTIDGRLLRKDQHIELRDTVLVAGDHQVRADVVLPSFPGTDGATVNFSAEGPSFAFYQKLFGRRENLAEPYALSAMVVSDIAVGETVRGNLSVGQHRLQLLGLLDNFPSYAGSELSLEFESPSLQIITANAGIELPSDTPLSVTAAISVSDDAVVTINTANINAFDFTSHLSGQFDSYPDFGNADLRFTSDGASLATLGQRLGIHTLGDLPLSFSTDIKGSPREITINNLRLDTGGLQLRSNSGALRYAEDAISSDLRLSVALSDIKELLGSYAPAYSAAGTYRFDLLPQMSSSLFSVGLENLSGPGVSGSARLELASDFQLNEKTLLTADLSLEDLSQLFPPIDNYTPPQQRLLLRLLTRPQKDTTQIDAQLLDANGVLLAAGISLPADREKQSIRVSLKGAGDDLRKLGTHANFPDQQIPYVIDLSATVQGENISADAKKVQLDDNHIHGIVHWKGANKSLTADLMIPSANLQAWLPKDSEADPIAESPATDGRKIPDIALPLEFLHEYHVDLKLETGPLGLADPKFKSQSLVDQSVLQLQIGDGKGQLHIDRIVGSRGLSKADVAITNTQALAEFETTFNVTGMPVAIIAAGTDYNKLPKYDLDAVFEAKGNDLRALAATLNGEFLMTGSAGTLKKMKLSAATESFLAQVLQTLLPMLASGSTNMDVECSVLAARARDGMLTLDPGFVFRSAQLDLSAEGKVNLHNEKLGVRFTNRARKGLGISAASLINPYVEITGTLGKPTLGLDITNSAITGGAAVATGGITLLAKPLYHRFIQKENPCDAALERWSETAP</sequence>
<dbReference type="InterPro" id="IPR007844">
    <property type="entry name" value="AsmA"/>
</dbReference>
<organism evidence="2 3">
    <name type="scientific">Congregibacter variabilis</name>
    <dbReference type="NCBI Taxonomy" id="3081200"/>
    <lineage>
        <taxon>Bacteria</taxon>
        <taxon>Pseudomonadati</taxon>
        <taxon>Pseudomonadota</taxon>
        <taxon>Gammaproteobacteria</taxon>
        <taxon>Cellvibrionales</taxon>
        <taxon>Halieaceae</taxon>
        <taxon>Congregibacter</taxon>
    </lineage>
</organism>
<keyword evidence="3" id="KW-1185">Reference proteome</keyword>
<reference evidence="2 3" key="1">
    <citation type="submission" date="2023-10" db="EMBL/GenBank/DDBJ databases">
        <title>Two novel species belonging to the OM43/NOR5 clade.</title>
        <authorList>
            <person name="Park M."/>
        </authorList>
    </citation>
    <scope>NUCLEOTIDE SEQUENCE [LARGE SCALE GENOMIC DNA]</scope>
    <source>
        <strain evidence="2 3">IMCC43200</strain>
    </source>
</reference>
<accession>A0ABZ0I5V9</accession>
<dbReference type="EMBL" id="CP136864">
    <property type="protein sequence ID" value="WOJ94443.1"/>
    <property type="molecule type" value="Genomic_DNA"/>
</dbReference>
<proteinExistence type="predicted"/>
<dbReference type="InterPro" id="IPR052894">
    <property type="entry name" value="AsmA-related"/>
</dbReference>
<dbReference type="Pfam" id="PF05170">
    <property type="entry name" value="AsmA"/>
    <property type="match status" value="1"/>
</dbReference>
<dbReference type="Proteomes" id="UP001626537">
    <property type="component" value="Chromosome"/>
</dbReference>
<name>A0ABZ0I5V9_9GAMM</name>
<dbReference type="RefSeq" id="WP_407349079.1">
    <property type="nucleotide sequence ID" value="NZ_CP136864.1"/>
</dbReference>
<dbReference type="PANTHER" id="PTHR30441">
    <property type="entry name" value="DUF748 DOMAIN-CONTAINING PROTEIN"/>
    <property type="match status" value="1"/>
</dbReference>
<evidence type="ECO:0000313" key="3">
    <source>
        <dbReference type="Proteomes" id="UP001626537"/>
    </source>
</evidence>
<evidence type="ECO:0000259" key="1">
    <source>
        <dbReference type="Pfam" id="PF05170"/>
    </source>
</evidence>
<protein>
    <submittedName>
        <fullName evidence="2">AsmA family protein</fullName>
    </submittedName>
</protein>
<gene>
    <name evidence="2" type="ORF">R0135_04590</name>
</gene>